<dbReference type="PROSITE" id="PS00675">
    <property type="entry name" value="SIGMA54_INTERACT_1"/>
    <property type="match status" value="1"/>
</dbReference>
<dbReference type="Gene3D" id="1.10.10.60">
    <property type="entry name" value="Homeodomain-like"/>
    <property type="match status" value="1"/>
</dbReference>
<dbReference type="GO" id="GO:0006355">
    <property type="term" value="P:regulation of DNA-templated transcription"/>
    <property type="evidence" value="ECO:0007669"/>
    <property type="project" value="InterPro"/>
</dbReference>
<evidence type="ECO:0000259" key="6">
    <source>
        <dbReference type="PROSITE" id="PS50045"/>
    </source>
</evidence>
<dbReference type="Pfam" id="PF00158">
    <property type="entry name" value="Sigma54_activat"/>
    <property type="match status" value="1"/>
</dbReference>
<keyword evidence="4 7" id="KW-0238">DNA-binding</keyword>
<evidence type="ECO:0000256" key="2">
    <source>
        <dbReference type="ARBA" id="ARBA00022840"/>
    </source>
</evidence>
<dbReference type="GO" id="GO:0003677">
    <property type="term" value="F:DNA binding"/>
    <property type="evidence" value="ECO:0007669"/>
    <property type="project" value="UniProtKB-KW"/>
</dbReference>
<dbReference type="Gene3D" id="3.40.50.300">
    <property type="entry name" value="P-loop containing nucleotide triphosphate hydrolases"/>
    <property type="match status" value="1"/>
</dbReference>
<evidence type="ECO:0000256" key="3">
    <source>
        <dbReference type="ARBA" id="ARBA00023015"/>
    </source>
</evidence>
<organism evidence="7 8">
    <name type="scientific">Thermanaeromonas toyohensis ToBE</name>
    <dbReference type="NCBI Taxonomy" id="698762"/>
    <lineage>
        <taxon>Bacteria</taxon>
        <taxon>Bacillati</taxon>
        <taxon>Bacillota</taxon>
        <taxon>Clostridia</taxon>
        <taxon>Neomoorellales</taxon>
        <taxon>Neomoorellaceae</taxon>
        <taxon>Thermanaeromonas</taxon>
    </lineage>
</organism>
<proteinExistence type="predicted"/>
<dbReference type="SUPFAM" id="SSF46689">
    <property type="entry name" value="Homeodomain-like"/>
    <property type="match status" value="1"/>
</dbReference>
<dbReference type="InterPro" id="IPR025944">
    <property type="entry name" value="Sigma_54_int_dom_CS"/>
</dbReference>
<dbReference type="Pfam" id="PF25601">
    <property type="entry name" value="AAA_lid_14"/>
    <property type="match status" value="1"/>
</dbReference>
<dbReference type="STRING" id="698762.SAMN00808754_1303"/>
<evidence type="ECO:0000313" key="7">
    <source>
        <dbReference type="EMBL" id="SMB95676.1"/>
    </source>
</evidence>
<keyword evidence="3" id="KW-0805">Transcription regulation</keyword>
<feature type="domain" description="Sigma-54 factor interaction" evidence="6">
    <location>
        <begin position="245"/>
        <end position="475"/>
    </location>
</feature>
<dbReference type="FunFam" id="3.40.50.300:FF:000006">
    <property type="entry name" value="DNA-binding transcriptional regulator NtrC"/>
    <property type="match status" value="1"/>
</dbReference>
<evidence type="ECO:0000313" key="8">
    <source>
        <dbReference type="Proteomes" id="UP000192569"/>
    </source>
</evidence>
<gene>
    <name evidence="7" type="ORF">SAMN00808754_1303</name>
</gene>
<keyword evidence="1" id="KW-0547">Nucleotide-binding</keyword>
<dbReference type="PANTHER" id="PTHR32071:SF57">
    <property type="entry name" value="C4-DICARBOXYLATE TRANSPORT TRANSCRIPTIONAL REGULATORY PROTEIN DCTD"/>
    <property type="match status" value="1"/>
</dbReference>
<dbReference type="PANTHER" id="PTHR32071">
    <property type="entry name" value="TRANSCRIPTIONAL REGULATORY PROTEIN"/>
    <property type="match status" value="1"/>
</dbReference>
<dbReference type="Proteomes" id="UP000192569">
    <property type="component" value="Chromosome I"/>
</dbReference>
<keyword evidence="2" id="KW-0067">ATP-binding</keyword>
<dbReference type="InterPro" id="IPR058031">
    <property type="entry name" value="AAA_lid_NorR"/>
</dbReference>
<name>A0A1W1VQQ6_9FIRM</name>
<dbReference type="InterPro" id="IPR025662">
    <property type="entry name" value="Sigma_54_int_dom_ATP-bd_1"/>
</dbReference>
<dbReference type="PROSITE" id="PS50045">
    <property type="entry name" value="SIGMA54_INTERACT_4"/>
    <property type="match status" value="1"/>
</dbReference>
<dbReference type="AlphaFoldDB" id="A0A1W1VQQ6"/>
<keyword evidence="5" id="KW-0804">Transcription</keyword>
<dbReference type="PROSITE" id="PS00688">
    <property type="entry name" value="SIGMA54_INTERACT_3"/>
    <property type="match status" value="1"/>
</dbReference>
<dbReference type="PROSITE" id="PS00676">
    <property type="entry name" value="SIGMA54_INTERACT_2"/>
    <property type="match status" value="1"/>
</dbReference>
<keyword evidence="8" id="KW-1185">Reference proteome</keyword>
<evidence type="ECO:0000256" key="5">
    <source>
        <dbReference type="ARBA" id="ARBA00023163"/>
    </source>
</evidence>
<dbReference type="InterPro" id="IPR009057">
    <property type="entry name" value="Homeodomain-like_sf"/>
</dbReference>
<evidence type="ECO:0000256" key="4">
    <source>
        <dbReference type="ARBA" id="ARBA00023125"/>
    </source>
</evidence>
<evidence type="ECO:0000256" key="1">
    <source>
        <dbReference type="ARBA" id="ARBA00022741"/>
    </source>
</evidence>
<sequence>MEGRFKLDFFLHNIASLFNCQVVWWDAKEIRGVFTPLNVPVPSLDHLKRLLPFSHPVAITRGRHSLCTGCPDERLCTWHCEFFVPFRLWNEEMGIGWQFAAPTPFVDNPSWLKFAVDITSLLISALEQEKSWSWGELFRQTVELCGQMLGEGLILFDERWEVVYQNEIANELNLYRQFREGTGINKLFQNKKETELVLNNSLPLRFRPFYYGRDYLGGAVFTRREKREFKSGVFQSREPIGLPKIIGKNPKLVKAISIAQQVALTDSTILLRGESGTGKEMFARAIHENSPRKKGPFIAINCAAIPENLLESELFGYEEGSFTGARRGGKPGKIELAHKGTLFLDEIGDMPPALQAKLLRVLQEKKIERVGGTRPVPIDVRIIAATHRNLEEMIATGQFREDLYYRLSVIPIYIPPLRERPEDIELLLYYYVKKYCVLLNKEFKTFTYDALQLLKAYPWPGNIRELENTVEYIVTVEDKEEIGVESLPLAIRRFYQPQSSPERKDIRTGRVKREELAELLERFGYSVEGKKELARHLGISLATLYRWLKKYKL</sequence>
<dbReference type="CDD" id="cd00009">
    <property type="entry name" value="AAA"/>
    <property type="match status" value="1"/>
</dbReference>
<dbReference type="InterPro" id="IPR002078">
    <property type="entry name" value="Sigma_54_int"/>
</dbReference>
<protein>
    <submittedName>
        <fullName evidence="7">Transcriptional regulator containing PAS, AAA-type ATPase, and DNA-binding Fis domains</fullName>
    </submittedName>
</protein>
<dbReference type="InterPro" id="IPR027417">
    <property type="entry name" value="P-loop_NTPase"/>
</dbReference>
<dbReference type="InterPro" id="IPR025943">
    <property type="entry name" value="Sigma_54_int_dom_ATP-bd_2"/>
</dbReference>
<dbReference type="SMART" id="SM00382">
    <property type="entry name" value="AAA"/>
    <property type="match status" value="1"/>
</dbReference>
<dbReference type="EMBL" id="LT838272">
    <property type="protein sequence ID" value="SMB95676.1"/>
    <property type="molecule type" value="Genomic_DNA"/>
</dbReference>
<dbReference type="SUPFAM" id="SSF52540">
    <property type="entry name" value="P-loop containing nucleoside triphosphate hydrolases"/>
    <property type="match status" value="1"/>
</dbReference>
<dbReference type="GO" id="GO:0005524">
    <property type="term" value="F:ATP binding"/>
    <property type="evidence" value="ECO:0007669"/>
    <property type="project" value="UniProtKB-KW"/>
</dbReference>
<accession>A0A1W1VQQ6</accession>
<reference evidence="7 8" key="1">
    <citation type="submission" date="2017-04" db="EMBL/GenBank/DDBJ databases">
        <authorList>
            <person name="Afonso C.L."/>
            <person name="Miller P.J."/>
            <person name="Scott M.A."/>
            <person name="Spackman E."/>
            <person name="Goraichik I."/>
            <person name="Dimitrov K.M."/>
            <person name="Suarez D.L."/>
            <person name="Swayne D.E."/>
        </authorList>
    </citation>
    <scope>NUCLEOTIDE SEQUENCE [LARGE SCALE GENOMIC DNA]</scope>
    <source>
        <strain evidence="7 8">ToBE</strain>
    </source>
</reference>
<dbReference type="Gene3D" id="1.10.8.60">
    <property type="match status" value="1"/>
</dbReference>
<dbReference type="InterPro" id="IPR003593">
    <property type="entry name" value="AAA+_ATPase"/>
</dbReference>